<name>A0A1T4Y1Q0_9MICO</name>
<dbReference type="EMBL" id="FUYG01000005">
    <property type="protein sequence ID" value="SKA95722.1"/>
    <property type="molecule type" value="Genomic_DNA"/>
</dbReference>
<gene>
    <name evidence="1" type="ORF">SAMN06295879_2073</name>
</gene>
<accession>A0A1T4Y1Q0</accession>
<evidence type="ECO:0000313" key="2">
    <source>
        <dbReference type="Proteomes" id="UP000189735"/>
    </source>
</evidence>
<proteinExistence type="predicted"/>
<dbReference type="AlphaFoldDB" id="A0A1T4Y1Q0"/>
<reference evidence="2" key="1">
    <citation type="submission" date="2017-02" db="EMBL/GenBank/DDBJ databases">
        <authorList>
            <person name="Varghese N."/>
            <person name="Submissions S."/>
        </authorList>
    </citation>
    <scope>NUCLEOTIDE SEQUENCE [LARGE SCALE GENOMIC DNA]</scope>
    <source>
        <strain evidence="2">VKM Ac-2052</strain>
    </source>
</reference>
<dbReference type="Proteomes" id="UP000189735">
    <property type="component" value="Unassembled WGS sequence"/>
</dbReference>
<dbReference type="RefSeq" id="WP_078714338.1">
    <property type="nucleotide sequence ID" value="NZ_FUYG01000005.1"/>
</dbReference>
<evidence type="ECO:0000313" key="1">
    <source>
        <dbReference type="EMBL" id="SKA95722.1"/>
    </source>
</evidence>
<sequence length="236" mass="24125">MDESRDTSAGKERAEGSAFLRVGTTAAAACLIAGSIVGLGAMGALATPGSAYSDVTASGAVSTADEQPKAALPSYTEADLAAFATSAYADDALNLAVVWETTPEDARGKAGAKILAGVPLPFGADEATTMSYTPDQQRTALQYSFDTYPQLLALATAWGSGDMIEAKAEMGAVLLAHQSLPALPATVTNDQALRAFQLAGFDDSDAVKLAGLWQTDTYSAIVRAGGEILAGKDLPL</sequence>
<organism evidence="1 2">
    <name type="scientific">Agreia bicolorata</name>
    <dbReference type="NCBI Taxonomy" id="110935"/>
    <lineage>
        <taxon>Bacteria</taxon>
        <taxon>Bacillati</taxon>
        <taxon>Actinomycetota</taxon>
        <taxon>Actinomycetes</taxon>
        <taxon>Micrococcales</taxon>
        <taxon>Microbacteriaceae</taxon>
        <taxon>Agreia</taxon>
    </lineage>
</organism>
<protein>
    <submittedName>
        <fullName evidence="1">Uncharacterized protein</fullName>
    </submittedName>
</protein>